<dbReference type="PANTHER" id="PTHR46796">
    <property type="entry name" value="HTH-TYPE TRANSCRIPTIONAL ACTIVATOR RHAS-RELATED"/>
    <property type="match status" value="1"/>
</dbReference>
<dbReference type="PRINTS" id="PR00032">
    <property type="entry name" value="HTHARAC"/>
</dbReference>
<dbReference type="InterPro" id="IPR009057">
    <property type="entry name" value="Homeodomain-like_sf"/>
</dbReference>
<dbReference type="SMART" id="SM00342">
    <property type="entry name" value="HTH_ARAC"/>
    <property type="match status" value="1"/>
</dbReference>
<dbReference type="PANTHER" id="PTHR46796:SF14">
    <property type="entry name" value="TRANSCRIPTIONAL REGULATORY PROTEIN"/>
    <property type="match status" value="1"/>
</dbReference>
<dbReference type="SUPFAM" id="SSF46689">
    <property type="entry name" value="Homeodomain-like"/>
    <property type="match status" value="2"/>
</dbReference>
<evidence type="ECO:0000259" key="4">
    <source>
        <dbReference type="PROSITE" id="PS01124"/>
    </source>
</evidence>
<gene>
    <name evidence="5" type="ORF">GFB56_22670</name>
</gene>
<evidence type="ECO:0000256" key="1">
    <source>
        <dbReference type="ARBA" id="ARBA00023015"/>
    </source>
</evidence>
<accession>A0AAW4FQF0</accession>
<sequence length="306" mass="33622">MTAASSIAIAPPPRDSFGCTVAGLDEDRRIDGAGLTFYRKKAQAAPRERVHTPANNRGYLLGLSLSGGHRRRILHEHHETMHEFDENSVYLRNFHDPYQADLSGSFDFVLLEVGHSAIERMADCADLSGVRELCAVGERADPVLGGLMAALFADMNGQLERSPLFVDQLSVAIGIHVAQHYGSASHRTTSGAAIKGRRLSARSLSMVQELMRSRLGGDLSIEELAEACHLSQGTFLRAFRQTLGITPFQWFLQQRLDRARDMLEFSSLTIGEIAVASGFADQSHFTRVFARATGASPGAWRRSRRA</sequence>
<reference evidence="5 6" key="1">
    <citation type="submission" date="2020-01" db="EMBL/GenBank/DDBJ databases">
        <title>Draft genome assembly of Ensifer adhaerens T173.</title>
        <authorList>
            <person name="Craig J.E."/>
            <person name="Stinchcombe J.R."/>
        </authorList>
    </citation>
    <scope>NUCLEOTIDE SEQUENCE [LARGE SCALE GENOMIC DNA]</scope>
    <source>
        <strain evidence="5 6">T173</strain>
    </source>
</reference>
<keyword evidence="2" id="KW-0238">DNA-binding</keyword>
<dbReference type="GO" id="GO:0043565">
    <property type="term" value="F:sequence-specific DNA binding"/>
    <property type="evidence" value="ECO:0007669"/>
    <property type="project" value="InterPro"/>
</dbReference>
<dbReference type="PROSITE" id="PS01124">
    <property type="entry name" value="HTH_ARAC_FAMILY_2"/>
    <property type="match status" value="1"/>
</dbReference>
<dbReference type="GO" id="GO:0003700">
    <property type="term" value="F:DNA-binding transcription factor activity"/>
    <property type="evidence" value="ECO:0007669"/>
    <property type="project" value="InterPro"/>
</dbReference>
<dbReference type="EMBL" id="WXFA01000017">
    <property type="protein sequence ID" value="MBM3093567.1"/>
    <property type="molecule type" value="Genomic_DNA"/>
</dbReference>
<protein>
    <submittedName>
        <fullName evidence="5">Helix-turn-helix domain-containing protein</fullName>
    </submittedName>
</protein>
<dbReference type="InterPro" id="IPR018062">
    <property type="entry name" value="HTH_AraC-typ_CS"/>
</dbReference>
<dbReference type="PROSITE" id="PS00041">
    <property type="entry name" value="HTH_ARAC_FAMILY_1"/>
    <property type="match status" value="1"/>
</dbReference>
<evidence type="ECO:0000256" key="2">
    <source>
        <dbReference type="ARBA" id="ARBA00023125"/>
    </source>
</evidence>
<feature type="domain" description="HTH araC/xylS-type" evidence="4">
    <location>
        <begin position="205"/>
        <end position="303"/>
    </location>
</feature>
<keyword evidence="3" id="KW-0804">Transcription</keyword>
<organism evidence="5 6">
    <name type="scientific">Ensifer canadensis</name>
    <dbReference type="NCBI Taxonomy" id="555315"/>
    <lineage>
        <taxon>Bacteria</taxon>
        <taxon>Pseudomonadati</taxon>
        <taxon>Pseudomonadota</taxon>
        <taxon>Alphaproteobacteria</taxon>
        <taxon>Hyphomicrobiales</taxon>
        <taxon>Rhizobiaceae</taxon>
        <taxon>Sinorhizobium/Ensifer group</taxon>
        <taxon>Ensifer</taxon>
    </lineage>
</organism>
<dbReference type="AlphaFoldDB" id="A0AAW4FQF0"/>
<dbReference type="InterPro" id="IPR018060">
    <property type="entry name" value="HTH_AraC"/>
</dbReference>
<dbReference type="RefSeq" id="WP_057217638.1">
    <property type="nucleotide sequence ID" value="NZ_CP083374.1"/>
</dbReference>
<evidence type="ECO:0000256" key="3">
    <source>
        <dbReference type="ARBA" id="ARBA00023163"/>
    </source>
</evidence>
<dbReference type="InterPro" id="IPR050204">
    <property type="entry name" value="AraC_XylS_family_regulators"/>
</dbReference>
<proteinExistence type="predicted"/>
<comment type="caution">
    <text evidence="5">The sequence shown here is derived from an EMBL/GenBank/DDBJ whole genome shotgun (WGS) entry which is preliminary data.</text>
</comment>
<name>A0AAW4FQF0_9HYPH</name>
<dbReference type="Proteomes" id="UP000744980">
    <property type="component" value="Unassembled WGS sequence"/>
</dbReference>
<dbReference type="Pfam" id="PF12833">
    <property type="entry name" value="HTH_18"/>
    <property type="match status" value="1"/>
</dbReference>
<evidence type="ECO:0000313" key="5">
    <source>
        <dbReference type="EMBL" id="MBM3093567.1"/>
    </source>
</evidence>
<dbReference type="InterPro" id="IPR020449">
    <property type="entry name" value="Tscrpt_reg_AraC-type_HTH"/>
</dbReference>
<evidence type="ECO:0000313" key="6">
    <source>
        <dbReference type="Proteomes" id="UP000744980"/>
    </source>
</evidence>
<dbReference type="Gene3D" id="1.10.10.60">
    <property type="entry name" value="Homeodomain-like"/>
    <property type="match status" value="2"/>
</dbReference>
<keyword evidence="1" id="KW-0805">Transcription regulation</keyword>
<keyword evidence="6" id="KW-1185">Reference proteome</keyword>